<proteinExistence type="predicted"/>
<sequence>MIRYHPSIELLTEYSSGSLSLAKAVAVSAHLEHCKECRTQAHKLELVGAELFSDPAIPTSDQQLNQLKTNLLSKITNGEIESSFDKYGQAAPSVRMSKLQSGRPLSSESKYQIPKSLRQLIPSFYDDLKWMSLSPAVKIATLSNEKDGTQVALTRIKAGAFIPSHTHTGDEFTLVLEGAFSDESGVYKKGDFISRDARHKHKPVVTKDAECICLTVTEAPIEFTGWFTRLLNPILRKHHPSTS</sequence>
<dbReference type="Gene3D" id="1.10.10.1320">
    <property type="entry name" value="Anti-sigma factor, zinc-finger domain"/>
    <property type="match status" value="1"/>
</dbReference>
<evidence type="ECO:0000313" key="3">
    <source>
        <dbReference type="Proteomes" id="UP000294656"/>
    </source>
</evidence>
<dbReference type="Gene3D" id="2.60.120.10">
    <property type="entry name" value="Jelly Rolls"/>
    <property type="match status" value="1"/>
</dbReference>
<dbReference type="InterPro" id="IPR041916">
    <property type="entry name" value="Anti_sigma_zinc_sf"/>
</dbReference>
<comment type="caution">
    <text evidence="2">The sequence shown here is derived from an EMBL/GenBank/DDBJ whole genome shotgun (WGS) entry which is preliminary data.</text>
</comment>
<keyword evidence="3" id="KW-1185">Reference proteome</keyword>
<dbReference type="Proteomes" id="UP000294656">
    <property type="component" value="Unassembled WGS sequence"/>
</dbReference>
<protein>
    <submittedName>
        <fullName evidence="2">ChrR-like anti-ECFsigma factor</fullName>
    </submittedName>
</protein>
<name>A0A4R6M3I8_9GAMM</name>
<dbReference type="OrthoDB" id="2988517at2"/>
<feature type="domain" description="ChrR-like cupin" evidence="1">
    <location>
        <begin position="126"/>
        <end position="217"/>
    </location>
</feature>
<dbReference type="Pfam" id="PF12973">
    <property type="entry name" value="Cupin_7"/>
    <property type="match status" value="1"/>
</dbReference>
<dbReference type="InterPro" id="IPR011051">
    <property type="entry name" value="RmlC_Cupin_sf"/>
</dbReference>
<dbReference type="RefSeq" id="WP_133504914.1">
    <property type="nucleotide sequence ID" value="NZ_SNXC01000015.1"/>
</dbReference>
<accession>A0A4R6M3I8</accession>
<organism evidence="2 3">
    <name type="scientific">Marinomonas balearica</name>
    <dbReference type="NCBI Taxonomy" id="491947"/>
    <lineage>
        <taxon>Bacteria</taxon>
        <taxon>Pseudomonadati</taxon>
        <taxon>Pseudomonadota</taxon>
        <taxon>Gammaproteobacteria</taxon>
        <taxon>Oceanospirillales</taxon>
        <taxon>Oceanospirillaceae</taxon>
        <taxon>Marinomonas</taxon>
    </lineage>
</organism>
<reference evidence="2 3" key="1">
    <citation type="submission" date="2019-03" db="EMBL/GenBank/DDBJ databases">
        <title>Genomic Encyclopedia of Type Strains, Phase III (KMG-III): the genomes of soil and plant-associated and newly described type strains.</title>
        <authorList>
            <person name="Whitman W."/>
        </authorList>
    </citation>
    <scope>NUCLEOTIDE SEQUENCE [LARGE SCALE GENOMIC DNA]</scope>
    <source>
        <strain evidence="2 3">CECT 7378</strain>
    </source>
</reference>
<dbReference type="NCBIfam" id="TIGR02451">
    <property type="entry name" value="anti_sig_ChrR"/>
    <property type="match status" value="1"/>
</dbReference>
<dbReference type="InterPro" id="IPR014710">
    <property type="entry name" value="RmlC-like_jellyroll"/>
</dbReference>
<dbReference type="AlphaFoldDB" id="A0A4R6M3I8"/>
<evidence type="ECO:0000259" key="1">
    <source>
        <dbReference type="Pfam" id="PF12973"/>
    </source>
</evidence>
<dbReference type="EMBL" id="SNXC01000015">
    <property type="protein sequence ID" value="TDO95847.1"/>
    <property type="molecule type" value="Genomic_DNA"/>
</dbReference>
<dbReference type="InterPro" id="IPR025979">
    <property type="entry name" value="ChrR-like_cupin_dom"/>
</dbReference>
<dbReference type="SUPFAM" id="SSF51182">
    <property type="entry name" value="RmlC-like cupins"/>
    <property type="match status" value="1"/>
</dbReference>
<evidence type="ECO:0000313" key="2">
    <source>
        <dbReference type="EMBL" id="TDO95847.1"/>
    </source>
</evidence>
<dbReference type="CDD" id="cd20301">
    <property type="entry name" value="cupin_ChrR"/>
    <property type="match status" value="1"/>
</dbReference>
<dbReference type="InterPro" id="IPR012807">
    <property type="entry name" value="Anti-sigma_ChrR"/>
</dbReference>
<gene>
    <name evidence="2" type="ORF">DFP79_3205</name>
</gene>